<dbReference type="Proteomes" id="UP000886390">
    <property type="component" value="Unassembled WGS sequence"/>
</dbReference>
<feature type="transmembrane region" description="Helical" evidence="1">
    <location>
        <begin position="56"/>
        <end position="81"/>
    </location>
</feature>
<evidence type="ECO:0000313" key="2">
    <source>
        <dbReference type="EMBL" id="HFB53716.1"/>
    </source>
</evidence>
<name>A0A7C3GAE0_9BACT</name>
<keyword evidence="1" id="KW-0812">Transmembrane</keyword>
<proteinExistence type="predicted"/>
<feature type="transmembrane region" description="Helical" evidence="1">
    <location>
        <begin position="31"/>
        <end position="49"/>
    </location>
</feature>
<comment type="caution">
    <text evidence="2">The sequence shown here is derived from an EMBL/GenBank/DDBJ whole genome shotgun (WGS) entry which is preliminary data.</text>
</comment>
<keyword evidence="1" id="KW-0472">Membrane</keyword>
<organism evidence="2">
    <name type="scientific">Sulfurimonas autotrophica</name>
    <dbReference type="NCBI Taxonomy" id="202747"/>
    <lineage>
        <taxon>Bacteria</taxon>
        <taxon>Pseudomonadati</taxon>
        <taxon>Campylobacterota</taxon>
        <taxon>Epsilonproteobacteria</taxon>
        <taxon>Campylobacterales</taxon>
        <taxon>Sulfurimonadaceae</taxon>
        <taxon>Sulfurimonas</taxon>
    </lineage>
</organism>
<reference evidence="2" key="1">
    <citation type="journal article" date="2020" name="mSystems">
        <title>Genome- and Community-Level Interaction Insights into Carbon Utilization and Element Cycling Functions of Hydrothermarchaeota in Hydrothermal Sediment.</title>
        <authorList>
            <person name="Zhou Z."/>
            <person name="Liu Y."/>
            <person name="Xu W."/>
            <person name="Pan J."/>
            <person name="Luo Z.H."/>
            <person name="Li M."/>
        </authorList>
    </citation>
    <scope>NUCLEOTIDE SEQUENCE [LARGE SCALE GENOMIC DNA]</scope>
    <source>
        <strain evidence="2">HyVt-507</strain>
    </source>
</reference>
<keyword evidence="1" id="KW-1133">Transmembrane helix</keyword>
<accession>A0A7C3GAE0</accession>
<protein>
    <submittedName>
        <fullName evidence="2">Uncharacterized protein</fullName>
    </submittedName>
</protein>
<dbReference type="AlphaFoldDB" id="A0A7C3GAE0"/>
<feature type="transmembrane region" description="Helical" evidence="1">
    <location>
        <begin position="93"/>
        <end position="112"/>
    </location>
</feature>
<gene>
    <name evidence="2" type="ORF">ENJ67_03205</name>
</gene>
<dbReference type="EMBL" id="DRNH01000169">
    <property type="protein sequence ID" value="HFB53716.1"/>
    <property type="molecule type" value="Genomic_DNA"/>
</dbReference>
<evidence type="ECO:0000256" key="1">
    <source>
        <dbReference type="SAM" id="Phobius"/>
    </source>
</evidence>
<sequence>MLFYLALFFAFIYFKIARVYKKEEKSNLNMLVQNVIVLAAVIALFVYGFMHETWYVVLIVSYLFFIMASLLVSAVQLGVFIDGKPFIKISHLYKSLAFLGMFIAFIDVYLWGI</sequence>